<keyword evidence="2" id="KW-1185">Reference proteome</keyword>
<dbReference type="Proteomes" id="UP000663873">
    <property type="component" value="Unassembled WGS sequence"/>
</dbReference>
<accession>A0A821RYP0</accession>
<organism evidence="1 2">
    <name type="scientific">Rotaria socialis</name>
    <dbReference type="NCBI Taxonomy" id="392032"/>
    <lineage>
        <taxon>Eukaryota</taxon>
        <taxon>Metazoa</taxon>
        <taxon>Spiralia</taxon>
        <taxon>Gnathifera</taxon>
        <taxon>Rotifera</taxon>
        <taxon>Eurotatoria</taxon>
        <taxon>Bdelloidea</taxon>
        <taxon>Philodinida</taxon>
        <taxon>Philodinidae</taxon>
        <taxon>Rotaria</taxon>
    </lineage>
</organism>
<evidence type="ECO:0000313" key="2">
    <source>
        <dbReference type="Proteomes" id="UP000663873"/>
    </source>
</evidence>
<name>A0A821RYP0_9BILA</name>
<reference evidence="1" key="1">
    <citation type="submission" date="2021-02" db="EMBL/GenBank/DDBJ databases">
        <authorList>
            <person name="Nowell W R."/>
        </authorList>
    </citation>
    <scope>NUCLEOTIDE SEQUENCE</scope>
</reference>
<dbReference type="AlphaFoldDB" id="A0A821RYP0"/>
<comment type="caution">
    <text evidence="1">The sequence shown here is derived from an EMBL/GenBank/DDBJ whole genome shotgun (WGS) entry which is preliminary data.</text>
</comment>
<feature type="non-terminal residue" evidence="1">
    <location>
        <position position="105"/>
    </location>
</feature>
<gene>
    <name evidence="1" type="ORF">UJA718_LOCUS43271</name>
</gene>
<dbReference type="EMBL" id="CAJOBP010059468">
    <property type="protein sequence ID" value="CAF4846168.1"/>
    <property type="molecule type" value="Genomic_DNA"/>
</dbReference>
<evidence type="ECO:0000313" key="1">
    <source>
        <dbReference type="EMBL" id="CAF4846168.1"/>
    </source>
</evidence>
<sequence length="105" mass="12420">ETSHQVIEILEIIAEQWNIKHHKQKRQLLKRRLGLVESNSIIIDYDTCLNQFQQQTIPPLSENESRTPVEEEINQMTFEQCLDYLKVLGDILVFEQRSSRTIIVK</sequence>
<feature type="non-terminal residue" evidence="1">
    <location>
        <position position="1"/>
    </location>
</feature>
<protein>
    <submittedName>
        <fullName evidence="1">Uncharacterized protein</fullName>
    </submittedName>
</protein>
<proteinExistence type="predicted"/>